<accession>A0A2R4XNV6</accession>
<reference evidence="2 3" key="1">
    <citation type="submission" date="2018-04" db="EMBL/GenBank/DDBJ databases">
        <title>Bordetella sp. HZ20 isolated from seawater.</title>
        <authorList>
            <person name="Sun C."/>
        </authorList>
    </citation>
    <scope>NUCLEOTIDE SEQUENCE [LARGE SCALE GENOMIC DNA]</scope>
    <source>
        <strain evidence="2 3">HZ20</strain>
    </source>
</reference>
<keyword evidence="3" id="KW-1185">Reference proteome</keyword>
<sequence>MDVPSSTINPVRTATYADQMLSSKNRDITVTDGMRFACSQTTLASHLAGRIQKHSRPKQSGLAQNHERRDDGPVWCTGKA</sequence>
<evidence type="ECO:0000256" key="1">
    <source>
        <dbReference type="SAM" id="MobiDB-lite"/>
    </source>
</evidence>
<evidence type="ECO:0000313" key="2">
    <source>
        <dbReference type="EMBL" id="AWB35481.1"/>
    </source>
</evidence>
<gene>
    <name evidence="2" type="ORF">DBV39_18975</name>
</gene>
<dbReference type="Proteomes" id="UP000244571">
    <property type="component" value="Chromosome"/>
</dbReference>
<proteinExistence type="predicted"/>
<protein>
    <submittedName>
        <fullName evidence="2">Uncharacterized protein</fullName>
    </submittedName>
</protein>
<feature type="region of interest" description="Disordered" evidence="1">
    <location>
        <begin position="47"/>
        <end position="80"/>
    </location>
</feature>
<dbReference type="AlphaFoldDB" id="A0A2R4XNV6"/>
<organism evidence="2 3">
    <name type="scientific">Orrella marina</name>
    <dbReference type="NCBI Taxonomy" id="2163011"/>
    <lineage>
        <taxon>Bacteria</taxon>
        <taxon>Pseudomonadati</taxon>
        <taxon>Pseudomonadota</taxon>
        <taxon>Betaproteobacteria</taxon>
        <taxon>Burkholderiales</taxon>
        <taxon>Alcaligenaceae</taxon>
        <taxon>Orrella</taxon>
    </lineage>
</organism>
<evidence type="ECO:0000313" key="3">
    <source>
        <dbReference type="Proteomes" id="UP000244571"/>
    </source>
</evidence>
<dbReference type="KEGG" id="boz:DBV39_18975"/>
<name>A0A2R4XNV6_9BURK</name>
<dbReference type="EMBL" id="CP028901">
    <property type="protein sequence ID" value="AWB35481.1"/>
    <property type="molecule type" value="Genomic_DNA"/>
</dbReference>